<gene>
    <name evidence="1" type="ORF">V2H45_02975</name>
</gene>
<evidence type="ECO:0008006" key="3">
    <source>
        <dbReference type="Google" id="ProtNLM"/>
    </source>
</evidence>
<evidence type="ECO:0000313" key="2">
    <source>
        <dbReference type="Proteomes" id="UP001333818"/>
    </source>
</evidence>
<reference evidence="1" key="1">
    <citation type="submission" date="2024-01" db="EMBL/GenBank/DDBJ databases">
        <title>Bank of Algae and Cyanobacteria of the Azores (BACA) strain genomes.</title>
        <authorList>
            <person name="Luz R."/>
            <person name="Cordeiro R."/>
            <person name="Fonseca A."/>
            <person name="Goncalves V."/>
        </authorList>
    </citation>
    <scope>NUCLEOTIDE SEQUENCE</scope>
    <source>
        <strain evidence="1">BACA0141</strain>
    </source>
</reference>
<dbReference type="EMBL" id="JAZBJZ010000006">
    <property type="protein sequence ID" value="MEE3715705.1"/>
    <property type="molecule type" value="Genomic_DNA"/>
</dbReference>
<dbReference type="AlphaFoldDB" id="A0AAW9PWR3"/>
<sequence>MLTCFLDNDVILKLSAFDLFDETLSILNLSWQQLQVVSSAQYTFRGKRYINQYSEPVCQKAIAIARQCQIVTVESISEFALLNGVKKIDAGEAELIAATANREVFWLVTGDKNCLEALATAPNLESICNRLRGRTICLEQLIYKLIELKGFTWVQERIIVGQECDRAIKIIFGWSEPASEATVLEGLQSYINDVQLRSQGLLANL</sequence>
<proteinExistence type="predicted"/>
<evidence type="ECO:0000313" key="1">
    <source>
        <dbReference type="EMBL" id="MEE3715705.1"/>
    </source>
</evidence>
<accession>A0AAW9PWR3</accession>
<dbReference type="RefSeq" id="WP_330482128.1">
    <property type="nucleotide sequence ID" value="NZ_JAZBJZ010000006.1"/>
</dbReference>
<protein>
    <recommendedName>
        <fullName evidence="3">PIN domain-containing protein</fullName>
    </recommendedName>
</protein>
<comment type="caution">
    <text evidence="1">The sequence shown here is derived from an EMBL/GenBank/DDBJ whole genome shotgun (WGS) entry which is preliminary data.</text>
</comment>
<dbReference type="Proteomes" id="UP001333818">
    <property type="component" value="Unassembled WGS sequence"/>
</dbReference>
<keyword evidence="2" id="KW-1185">Reference proteome</keyword>
<organism evidence="1 2">
    <name type="scientific">Tumidithrix elongata BACA0141</name>
    <dbReference type="NCBI Taxonomy" id="2716417"/>
    <lineage>
        <taxon>Bacteria</taxon>
        <taxon>Bacillati</taxon>
        <taxon>Cyanobacteriota</taxon>
        <taxon>Cyanophyceae</taxon>
        <taxon>Pseudanabaenales</taxon>
        <taxon>Pseudanabaenaceae</taxon>
        <taxon>Tumidithrix</taxon>
        <taxon>Tumidithrix elongata</taxon>
    </lineage>
</organism>
<name>A0AAW9PWR3_9CYAN</name>